<accession>A0A381TEW2</accession>
<dbReference type="GO" id="GO:0004352">
    <property type="term" value="F:glutamate dehydrogenase (NAD+) activity"/>
    <property type="evidence" value="ECO:0007669"/>
    <property type="project" value="TreeGrafter"/>
</dbReference>
<dbReference type="AlphaFoldDB" id="A0A381TEW2"/>
<dbReference type="PIRSF" id="PIRSF000185">
    <property type="entry name" value="Glu_DH"/>
    <property type="match status" value="1"/>
</dbReference>
<dbReference type="InterPro" id="IPR033524">
    <property type="entry name" value="Glu/Leu/Phe/Val_DH_AS"/>
</dbReference>
<dbReference type="PANTHER" id="PTHR11606:SF13">
    <property type="entry name" value="GLUTAMATE DEHYDROGENASE 1, MITOCHONDRIAL"/>
    <property type="match status" value="1"/>
</dbReference>
<evidence type="ECO:0000259" key="5">
    <source>
        <dbReference type="SMART" id="SM00839"/>
    </source>
</evidence>
<dbReference type="SUPFAM" id="SSF51735">
    <property type="entry name" value="NAD(P)-binding Rossmann-fold domains"/>
    <property type="match status" value="1"/>
</dbReference>
<dbReference type="SUPFAM" id="SSF53223">
    <property type="entry name" value="Aminoacid dehydrogenase-like, N-terminal domain"/>
    <property type="match status" value="1"/>
</dbReference>
<dbReference type="GO" id="GO:0006538">
    <property type="term" value="P:L-glutamate catabolic process"/>
    <property type="evidence" value="ECO:0007669"/>
    <property type="project" value="TreeGrafter"/>
</dbReference>
<evidence type="ECO:0000256" key="1">
    <source>
        <dbReference type="ARBA" id="ARBA00004173"/>
    </source>
</evidence>
<comment type="similarity">
    <text evidence="2">Belongs to the Glu/Leu/Phe/Val dehydrogenases family.</text>
</comment>
<protein>
    <recommendedName>
        <fullName evidence="5">Glutamate/phenylalanine/leucine/valine/L-tryptophan dehydrogenase C-terminal domain-containing protein</fullName>
    </recommendedName>
</protein>
<evidence type="ECO:0000256" key="2">
    <source>
        <dbReference type="ARBA" id="ARBA00006382"/>
    </source>
</evidence>
<dbReference type="PROSITE" id="PS00074">
    <property type="entry name" value="GLFV_DEHYDROGENASE"/>
    <property type="match status" value="1"/>
</dbReference>
<gene>
    <name evidence="6" type="ORF">METZ01_LOCUS67143</name>
</gene>
<reference evidence="6" key="1">
    <citation type="submission" date="2018-05" db="EMBL/GenBank/DDBJ databases">
        <authorList>
            <person name="Lanie J.A."/>
            <person name="Ng W.-L."/>
            <person name="Kazmierczak K.M."/>
            <person name="Andrzejewski T.M."/>
            <person name="Davidsen T.M."/>
            <person name="Wayne K.J."/>
            <person name="Tettelin H."/>
            <person name="Glass J.I."/>
            <person name="Rusch D."/>
            <person name="Podicherti R."/>
            <person name="Tsui H.-C.T."/>
            <person name="Winkler M.E."/>
        </authorList>
    </citation>
    <scope>NUCLEOTIDE SEQUENCE</scope>
</reference>
<dbReference type="InterPro" id="IPR033922">
    <property type="entry name" value="NAD_bind_Glu_DH"/>
</dbReference>
<dbReference type="Gene3D" id="3.40.50.10860">
    <property type="entry name" value="Leucine Dehydrogenase, chain A, domain 1"/>
    <property type="match status" value="1"/>
</dbReference>
<dbReference type="InterPro" id="IPR006096">
    <property type="entry name" value="Glu/Leu/Phe/Val/Trp_DH_C"/>
</dbReference>
<dbReference type="InterPro" id="IPR006095">
    <property type="entry name" value="Glu/Leu/Phe/Val/Trp_DH"/>
</dbReference>
<dbReference type="InterPro" id="IPR006097">
    <property type="entry name" value="Glu/Leu/Phe/Val/Trp_DH_dimer"/>
</dbReference>
<sequence>MPQINKKPSFLENVGMMVDDTINHINIDPNIAKILKTCRSVLQVKFPVKIKGSIQIFHGWRAVHSNHRLPVKGGLRFATNVNQEEVEALASLMTFKCAVVDVPFGGAKGGLLIDPKKYDDESLEKITKKFARELIRRGYLSPARDVPAPDVGTSQKEMGWILDAYKSLRPDDINHVACVTGKSVDHGGIKGRLEATGRGVCEALKEFFRHSKDVQQAGVSKELSDQKIIIQGFGNVGFNSAKALFENGAKIVAIAEKEGGIFNNQGININELEQYQLEKNTILNFPNTKLIKNSKDLLSYDCDILIPAALENAISLENVDDIKAKIICEAANGPTTYRADQRLNEKGKIIIPDIYANAGGVTVSYFEWIRNISHIRMGRLNKRYEGHRGEAILKAIEHISPNKLPQEVINQLVHGANEEDIIASGLEDTMRVAFQEILETKEKYNINNYRMATYAIALKKIEKSYLELGI</sequence>
<evidence type="ECO:0000256" key="3">
    <source>
        <dbReference type="ARBA" id="ARBA00023002"/>
    </source>
</evidence>
<comment type="subcellular location">
    <subcellularLocation>
        <location evidence="1">Mitochondrion</location>
    </subcellularLocation>
</comment>
<evidence type="ECO:0000256" key="4">
    <source>
        <dbReference type="ARBA" id="ARBA00023128"/>
    </source>
</evidence>
<dbReference type="Pfam" id="PF00208">
    <property type="entry name" value="ELFV_dehydrog"/>
    <property type="match status" value="1"/>
</dbReference>
<keyword evidence="4" id="KW-0496">Mitochondrion</keyword>
<dbReference type="InterPro" id="IPR046346">
    <property type="entry name" value="Aminoacid_DH-like_N_sf"/>
</dbReference>
<name>A0A381TEW2_9ZZZZ</name>
<feature type="domain" description="Glutamate/phenylalanine/leucine/valine/L-tryptophan dehydrogenase C-terminal" evidence="5">
    <location>
        <begin position="189"/>
        <end position="469"/>
    </location>
</feature>
<proteinExistence type="inferred from homology"/>
<dbReference type="FunFam" id="3.40.50.720:FF:000100">
    <property type="entry name" value="Glutamate dehydrogenase 1, mitochondrial"/>
    <property type="match status" value="1"/>
</dbReference>
<dbReference type="EMBL" id="UINC01004432">
    <property type="protein sequence ID" value="SVA14289.1"/>
    <property type="molecule type" value="Genomic_DNA"/>
</dbReference>
<dbReference type="GO" id="GO:0005739">
    <property type="term" value="C:mitochondrion"/>
    <property type="evidence" value="ECO:0007669"/>
    <property type="project" value="UniProtKB-SubCell"/>
</dbReference>
<dbReference type="PANTHER" id="PTHR11606">
    <property type="entry name" value="GLUTAMATE DEHYDROGENASE"/>
    <property type="match status" value="1"/>
</dbReference>
<dbReference type="Gene3D" id="3.40.50.720">
    <property type="entry name" value="NAD(P)-binding Rossmann-like Domain"/>
    <property type="match status" value="1"/>
</dbReference>
<organism evidence="6">
    <name type="scientific">marine metagenome</name>
    <dbReference type="NCBI Taxonomy" id="408172"/>
    <lineage>
        <taxon>unclassified sequences</taxon>
        <taxon>metagenomes</taxon>
        <taxon>ecological metagenomes</taxon>
    </lineage>
</organism>
<keyword evidence="3" id="KW-0560">Oxidoreductase</keyword>
<evidence type="ECO:0000313" key="6">
    <source>
        <dbReference type="EMBL" id="SVA14289.1"/>
    </source>
</evidence>
<dbReference type="InterPro" id="IPR036291">
    <property type="entry name" value="NAD(P)-bd_dom_sf"/>
</dbReference>
<dbReference type="InterPro" id="IPR014362">
    <property type="entry name" value="Glu_DH"/>
</dbReference>
<dbReference type="SMART" id="SM00839">
    <property type="entry name" value="ELFV_dehydrog"/>
    <property type="match status" value="1"/>
</dbReference>
<dbReference type="Pfam" id="PF02812">
    <property type="entry name" value="ELFV_dehydrog_N"/>
    <property type="match status" value="1"/>
</dbReference>
<dbReference type="PRINTS" id="PR00082">
    <property type="entry name" value="GLFDHDRGNASE"/>
</dbReference>
<dbReference type="CDD" id="cd01076">
    <property type="entry name" value="NAD_bind_1_Glu_DH"/>
    <property type="match status" value="1"/>
</dbReference>